<feature type="domain" description="Tyrosine-protein kinase G-rich" evidence="10">
    <location>
        <begin position="390"/>
        <end position="462"/>
    </location>
</feature>
<accession>A0ABV2AAU9</accession>
<evidence type="ECO:0000256" key="8">
    <source>
        <dbReference type="SAM" id="Coils"/>
    </source>
</evidence>
<dbReference type="GO" id="GO:0004715">
    <property type="term" value="F:non-membrane spanning protein tyrosine kinase activity"/>
    <property type="evidence" value="ECO:0007669"/>
    <property type="project" value="UniProtKB-EC"/>
</dbReference>
<keyword evidence="12" id="KW-1185">Reference proteome</keyword>
<evidence type="ECO:0000313" key="12">
    <source>
        <dbReference type="Proteomes" id="UP001465331"/>
    </source>
</evidence>
<keyword evidence="6" id="KW-1133">Transmembrane helix</keyword>
<dbReference type="InterPro" id="IPR050445">
    <property type="entry name" value="Bact_polysacc_biosynth/exp"/>
</dbReference>
<evidence type="ECO:0000256" key="3">
    <source>
        <dbReference type="ARBA" id="ARBA00022692"/>
    </source>
</evidence>
<evidence type="ECO:0000259" key="9">
    <source>
        <dbReference type="Pfam" id="PF02706"/>
    </source>
</evidence>
<dbReference type="InterPro" id="IPR003856">
    <property type="entry name" value="LPS_length_determ_N"/>
</dbReference>
<evidence type="ECO:0000259" key="10">
    <source>
        <dbReference type="Pfam" id="PF13807"/>
    </source>
</evidence>
<evidence type="ECO:0000313" key="11">
    <source>
        <dbReference type="EMBL" id="MES0873926.1"/>
    </source>
</evidence>
<dbReference type="RefSeq" id="WP_352888826.1">
    <property type="nucleotide sequence ID" value="NZ_JBEPIJ010000007.1"/>
</dbReference>
<keyword evidence="5" id="KW-0067">ATP-binding</keyword>
<proteinExistence type="predicted"/>
<keyword evidence="7" id="KW-0472">Membrane</keyword>
<keyword evidence="11" id="KW-0808">Transferase</keyword>
<evidence type="ECO:0000256" key="2">
    <source>
        <dbReference type="ARBA" id="ARBA00022475"/>
    </source>
</evidence>
<dbReference type="SUPFAM" id="SSF52540">
    <property type="entry name" value="P-loop containing nucleoside triphosphate hydrolases"/>
    <property type="match status" value="1"/>
</dbReference>
<name>A0ABV2AAU9_9GAMM</name>
<gene>
    <name evidence="11" type="ORF">ABSH63_07925</name>
</gene>
<evidence type="ECO:0000256" key="1">
    <source>
        <dbReference type="ARBA" id="ARBA00004651"/>
    </source>
</evidence>
<evidence type="ECO:0000256" key="5">
    <source>
        <dbReference type="ARBA" id="ARBA00022840"/>
    </source>
</evidence>
<reference evidence="11 12" key="1">
    <citation type="submission" date="2024-06" db="EMBL/GenBank/DDBJ databases">
        <authorList>
            <person name="Li Z."/>
            <person name="Jiang Y."/>
        </authorList>
    </citation>
    <scope>NUCLEOTIDE SEQUENCE [LARGE SCALE GENOMIC DNA]</scope>
    <source>
        <strain evidence="11 12">HSW-8</strain>
    </source>
</reference>
<comment type="caution">
    <text evidence="11">The sequence shown here is derived from an EMBL/GenBank/DDBJ whole genome shotgun (WGS) entry which is preliminary data.</text>
</comment>
<evidence type="ECO:0000256" key="7">
    <source>
        <dbReference type="ARBA" id="ARBA00023136"/>
    </source>
</evidence>
<evidence type="ECO:0000256" key="4">
    <source>
        <dbReference type="ARBA" id="ARBA00022741"/>
    </source>
</evidence>
<dbReference type="InterPro" id="IPR032807">
    <property type="entry name" value="GNVR"/>
</dbReference>
<sequence length="723" mass="80686">MSRPPIDGGAPSPLRILWLSAWQILGLAVIGAGLGAAYSLWVEPEYEATTTLLIEPKEANVVEIDKVYDSSSVLREYQRTQYELLRSRELAAAIVESLRLEAHPAYAEEVARMRSGETSFKARIAAFVEKHAPELYTALNLETHLARRESLLDRVIEQLSVRPVPNTYLVDVSFRSPDPQLAADVANEVVTRFVERERAARAGITQEAAGWLTERLEDSRKALQASEARLQQFLEQQNLVNVGGARGLVEDELTEQTRRLREARLRREQLANVYNKIRAAGRAVELLQEIPLIQEDPLVRDTKAAYLAAKEALEQLGPRYGVKHPTRVTAQARFDAARNAYFTQLRIRADGLRSEYELADRTVADLQAIVDRSTERIQNLDRKDYELRVLEREVQANRELYETFLRRYKETEATTDLQPGNVRVIDRALVPNEPVWPKPLLLIVACGVLGLFTGCGLVLLRETLDDSVKTTEELESLTGTPILCSLPKLSGSKSAAEKLVRMELDDPKSTYAEGIRTLRTSVLLSDGDARPTRRIMVCSSLPEEGKTSISSNLAIVLAEREKVLLIDTDLRKPRLATLFGLPASPGLWQVLSGDAPLDACIQSFPEGHLHVMTAGSEIRNPQVMLASERFRALLDTLSARYERIVFDTPPVQLVSDALLFARMMDAVILVARANGTARKIVASAARHLRGAEAPLLGAVLNQVDIRRARSSEGGYYYRYGYYG</sequence>
<dbReference type="CDD" id="cd05387">
    <property type="entry name" value="BY-kinase"/>
    <property type="match status" value="1"/>
</dbReference>
<dbReference type="PANTHER" id="PTHR32309:SF13">
    <property type="entry name" value="FERRIC ENTEROBACTIN TRANSPORT PROTEIN FEPE"/>
    <property type="match status" value="1"/>
</dbReference>
<keyword evidence="2" id="KW-1003">Cell membrane</keyword>
<dbReference type="Proteomes" id="UP001465331">
    <property type="component" value="Unassembled WGS sequence"/>
</dbReference>
<protein>
    <submittedName>
        <fullName evidence="11">Polysaccharide biosynthesis tyrosine autokinase</fullName>
        <ecNumber evidence="11">2.7.10.2</ecNumber>
    </submittedName>
</protein>
<dbReference type="EC" id="2.7.10.2" evidence="11"/>
<keyword evidence="4" id="KW-0547">Nucleotide-binding</keyword>
<organism evidence="11 12">
    <name type="scientific">Sinimarinibacterium thermocellulolyticum</name>
    <dbReference type="NCBI Taxonomy" id="3170016"/>
    <lineage>
        <taxon>Bacteria</taxon>
        <taxon>Pseudomonadati</taxon>
        <taxon>Pseudomonadota</taxon>
        <taxon>Gammaproteobacteria</taxon>
        <taxon>Nevskiales</taxon>
        <taxon>Nevskiaceae</taxon>
        <taxon>Sinimarinibacterium</taxon>
    </lineage>
</organism>
<keyword evidence="3" id="KW-0812">Transmembrane</keyword>
<dbReference type="Pfam" id="PF02706">
    <property type="entry name" value="Wzz"/>
    <property type="match status" value="1"/>
</dbReference>
<dbReference type="Pfam" id="PF13807">
    <property type="entry name" value="GNVR"/>
    <property type="match status" value="1"/>
</dbReference>
<dbReference type="EMBL" id="JBEPIJ010000007">
    <property type="protein sequence ID" value="MES0873926.1"/>
    <property type="molecule type" value="Genomic_DNA"/>
</dbReference>
<evidence type="ECO:0000256" key="6">
    <source>
        <dbReference type="ARBA" id="ARBA00022989"/>
    </source>
</evidence>
<dbReference type="PANTHER" id="PTHR32309">
    <property type="entry name" value="TYROSINE-PROTEIN KINASE"/>
    <property type="match status" value="1"/>
</dbReference>
<feature type="domain" description="Polysaccharide chain length determinant N-terminal" evidence="9">
    <location>
        <begin position="14"/>
        <end position="96"/>
    </location>
</feature>
<keyword evidence="8" id="KW-0175">Coiled coil</keyword>
<dbReference type="Gene3D" id="3.40.50.300">
    <property type="entry name" value="P-loop containing nucleotide triphosphate hydrolases"/>
    <property type="match status" value="1"/>
</dbReference>
<feature type="coiled-coil region" evidence="8">
    <location>
        <begin position="216"/>
        <end position="280"/>
    </location>
</feature>
<comment type="subcellular location">
    <subcellularLocation>
        <location evidence="1">Cell membrane</location>
        <topology evidence="1">Multi-pass membrane protein</topology>
    </subcellularLocation>
</comment>
<dbReference type="InterPro" id="IPR027417">
    <property type="entry name" value="P-loop_NTPase"/>
</dbReference>
<dbReference type="NCBIfam" id="TIGR01007">
    <property type="entry name" value="eps_fam"/>
    <property type="match status" value="1"/>
</dbReference>
<dbReference type="InterPro" id="IPR005702">
    <property type="entry name" value="Wzc-like_C"/>
</dbReference>